<dbReference type="SUPFAM" id="SSF51735">
    <property type="entry name" value="NAD(P)-binding Rossmann-fold domains"/>
    <property type="match status" value="1"/>
</dbReference>
<name>A0ABW0P4S4_9HYPH</name>
<keyword evidence="3" id="KW-0812">Transmembrane</keyword>
<organism evidence="5 6">
    <name type="scientific">Bosea massiliensis</name>
    <dbReference type="NCBI Taxonomy" id="151419"/>
    <lineage>
        <taxon>Bacteria</taxon>
        <taxon>Pseudomonadati</taxon>
        <taxon>Pseudomonadota</taxon>
        <taxon>Alphaproteobacteria</taxon>
        <taxon>Hyphomicrobiales</taxon>
        <taxon>Boseaceae</taxon>
        <taxon>Bosea</taxon>
    </lineage>
</organism>
<keyword evidence="3" id="KW-0472">Membrane</keyword>
<evidence type="ECO:0000259" key="4">
    <source>
        <dbReference type="Pfam" id="PF01370"/>
    </source>
</evidence>
<evidence type="ECO:0000256" key="1">
    <source>
        <dbReference type="ARBA" id="ARBA00023002"/>
    </source>
</evidence>
<protein>
    <submittedName>
        <fullName evidence="5">SDR family oxidoreductase</fullName>
    </submittedName>
</protein>
<feature type="domain" description="NAD-dependent epimerase/dehydratase" evidence="4">
    <location>
        <begin position="6"/>
        <end position="243"/>
    </location>
</feature>
<dbReference type="PANTHER" id="PTHR10366">
    <property type="entry name" value="NAD DEPENDENT EPIMERASE/DEHYDRATASE"/>
    <property type="match status" value="1"/>
</dbReference>
<feature type="transmembrane region" description="Helical" evidence="3">
    <location>
        <begin position="6"/>
        <end position="29"/>
    </location>
</feature>
<accession>A0ABW0P4S4</accession>
<evidence type="ECO:0000256" key="3">
    <source>
        <dbReference type="SAM" id="Phobius"/>
    </source>
</evidence>
<dbReference type="InterPro" id="IPR050425">
    <property type="entry name" value="NAD(P)_dehydrat-like"/>
</dbReference>
<dbReference type="Pfam" id="PF01370">
    <property type="entry name" value="Epimerase"/>
    <property type="match status" value="1"/>
</dbReference>
<dbReference type="InterPro" id="IPR001509">
    <property type="entry name" value="Epimerase_deHydtase"/>
</dbReference>
<keyword evidence="1" id="KW-0560">Oxidoreductase</keyword>
<evidence type="ECO:0000256" key="2">
    <source>
        <dbReference type="ARBA" id="ARBA00023445"/>
    </source>
</evidence>
<keyword evidence="6" id="KW-1185">Reference proteome</keyword>
<dbReference type="EMBL" id="JBHSLU010000063">
    <property type="protein sequence ID" value="MFC5507296.1"/>
    <property type="molecule type" value="Genomic_DNA"/>
</dbReference>
<gene>
    <name evidence="5" type="ORF">ACFPN9_18815</name>
</gene>
<evidence type="ECO:0000313" key="6">
    <source>
        <dbReference type="Proteomes" id="UP001596060"/>
    </source>
</evidence>
<sequence length="346" mass="36347">MGQPIVLVTGGSGFLAGHCILALLQAGYSVRTTMRSPGREAALRAALAAAGCVAGARLLVRQADLMADDGWREAALGCERVLHVASPLSAAAPKHEDELIRPAREGTLRVLRAAREAGVGRVVLTSSFAAIGYGRTLQRPFTESDWTDTGDAALAAYPKSKTLAERAAWDFVDREGGGLELAVVNPVGIFGPLLGPDLSASILLVKSMLEGRLPAVPRLMFGVVDVRDVADLHLRAMTHPAAANERFIATAGDFLTMQEIALILRDRLGPAASRVSARVLPDWLVRFVALFSAAARQAATPELGRPKTASSAKAQAMLGWEPRPAADALAATGESLIRLGLVGAGR</sequence>
<dbReference type="RefSeq" id="WP_066725130.1">
    <property type="nucleotide sequence ID" value="NZ_JBHSLU010000063.1"/>
</dbReference>
<reference evidence="6" key="1">
    <citation type="journal article" date="2019" name="Int. J. Syst. Evol. Microbiol.">
        <title>The Global Catalogue of Microorganisms (GCM) 10K type strain sequencing project: providing services to taxonomists for standard genome sequencing and annotation.</title>
        <authorList>
            <consortium name="The Broad Institute Genomics Platform"/>
            <consortium name="The Broad Institute Genome Sequencing Center for Infectious Disease"/>
            <person name="Wu L."/>
            <person name="Ma J."/>
        </authorList>
    </citation>
    <scope>NUCLEOTIDE SEQUENCE [LARGE SCALE GENOMIC DNA]</scope>
    <source>
        <strain evidence="6">CCUG 43117</strain>
    </source>
</reference>
<dbReference type="InterPro" id="IPR036291">
    <property type="entry name" value="NAD(P)-bd_dom_sf"/>
</dbReference>
<comment type="similarity">
    <text evidence="2">Belongs to the NAD(P)-dependent epimerase/dehydratase family. Dihydroflavonol-4-reductase subfamily.</text>
</comment>
<keyword evidence="3" id="KW-1133">Transmembrane helix</keyword>
<dbReference type="Gene3D" id="3.40.50.720">
    <property type="entry name" value="NAD(P)-binding Rossmann-like Domain"/>
    <property type="match status" value="1"/>
</dbReference>
<proteinExistence type="inferred from homology"/>
<evidence type="ECO:0000313" key="5">
    <source>
        <dbReference type="EMBL" id="MFC5507296.1"/>
    </source>
</evidence>
<dbReference type="CDD" id="cd05227">
    <property type="entry name" value="AR_SDR_e"/>
    <property type="match status" value="1"/>
</dbReference>
<dbReference type="PANTHER" id="PTHR10366:SF564">
    <property type="entry name" value="STEROL-4-ALPHA-CARBOXYLATE 3-DEHYDROGENASE, DECARBOXYLATING"/>
    <property type="match status" value="1"/>
</dbReference>
<dbReference type="Proteomes" id="UP001596060">
    <property type="component" value="Unassembled WGS sequence"/>
</dbReference>
<comment type="caution">
    <text evidence="5">The sequence shown here is derived from an EMBL/GenBank/DDBJ whole genome shotgun (WGS) entry which is preliminary data.</text>
</comment>